<dbReference type="OrthoDB" id="1046984at2"/>
<dbReference type="Gene3D" id="1.25.40.10">
    <property type="entry name" value="Tetratricopeptide repeat domain"/>
    <property type="match status" value="1"/>
</dbReference>
<dbReference type="CDD" id="cd17546">
    <property type="entry name" value="REC_hyHK_CKI1_RcsC-like"/>
    <property type="match status" value="1"/>
</dbReference>
<feature type="domain" description="Histidine kinase" evidence="8">
    <location>
        <begin position="371"/>
        <end position="589"/>
    </location>
</feature>
<dbReference type="SMART" id="SM00388">
    <property type="entry name" value="HisKA"/>
    <property type="match status" value="1"/>
</dbReference>
<evidence type="ECO:0000256" key="7">
    <source>
        <dbReference type="SAM" id="Phobius"/>
    </source>
</evidence>
<evidence type="ECO:0000313" key="10">
    <source>
        <dbReference type="EMBL" id="SEQ08809.1"/>
    </source>
</evidence>
<dbReference type="AlphaFoldDB" id="A0A1H9D603"/>
<keyword evidence="3 6" id="KW-0597">Phosphoprotein</keyword>
<dbReference type="InterPro" id="IPR003661">
    <property type="entry name" value="HisK_dim/P_dom"/>
</dbReference>
<dbReference type="Gene3D" id="1.10.287.130">
    <property type="match status" value="1"/>
</dbReference>
<keyword evidence="7" id="KW-0812">Transmembrane</keyword>
<dbReference type="GO" id="GO:0009927">
    <property type="term" value="F:histidine phosphotransfer kinase activity"/>
    <property type="evidence" value="ECO:0007669"/>
    <property type="project" value="TreeGrafter"/>
</dbReference>
<dbReference type="InterPro" id="IPR003594">
    <property type="entry name" value="HATPase_dom"/>
</dbReference>
<dbReference type="InterPro" id="IPR001789">
    <property type="entry name" value="Sig_transdc_resp-reg_receiver"/>
</dbReference>
<dbReference type="RefSeq" id="WP_091468877.1">
    <property type="nucleotide sequence ID" value="NZ_FOEI01000006.1"/>
</dbReference>
<dbReference type="Pfam" id="PF00512">
    <property type="entry name" value="HisKA"/>
    <property type="match status" value="1"/>
</dbReference>
<dbReference type="PROSITE" id="PS50110">
    <property type="entry name" value="RESPONSE_REGULATORY"/>
    <property type="match status" value="1"/>
</dbReference>
<dbReference type="SUPFAM" id="SSF48452">
    <property type="entry name" value="TPR-like"/>
    <property type="match status" value="1"/>
</dbReference>
<dbReference type="SUPFAM" id="SSF47384">
    <property type="entry name" value="Homodimeric domain of signal transducing histidine kinase"/>
    <property type="match status" value="1"/>
</dbReference>
<evidence type="ECO:0000256" key="1">
    <source>
        <dbReference type="ARBA" id="ARBA00000085"/>
    </source>
</evidence>
<reference evidence="10 11" key="1">
    <citation type="submission" date="2016-10" db="EMBL/GenBank/DDBJ databases">
        <authorList>
            <person name="de Groot N.N."/>
        </authorList>
    </citation>
    <scope>NUCLEOTIDE SEQUENCE [LARGE SCALE GENOMIC DNA]</scope>
    <source>
        <strain evidence="10 11">DSM 27078</strain>
    </source>
</reference>
<dbReference type="GO" id="GO:0000155">
    <property type="term" value="F:phosphorelay sensor kinase activity"/>
    <property type="evidence" value="ECO:0007669"/>
    <property type="project" value="InterPro"/>
</dbReference>
<dbReference type="InterPro" id="IPR011006">
    <property type="entry name" value="CheY-like_superfamily"/>
</dbReference>
<dbReference type="PANTHER" id="PTHR43047">
    <property type="entry name" value="TWO-COMPONENT HISTIDINE PROTEIN KINASE"/>
    <property type="match status" value="1"/>
</dbReference>
<dbReference type="GO" id="GO:0005886">
    <property type="term" value="C:plasma membrane"/>
    <property type="evidence" value="ECO:0007669"/>
    <property type="project" value="TreeGrafter"/>
</dbReference>
<feature type="modified residue" description="4-aspartylphosphate" evidence="6">
    <location>
        <position position="661"/>
    </location>
</feature>
<dbReference type="PANTHER" id="PTHR43047:SF66">
    <property type="entry name" value="HISKA"/>
    <property type="match status" value="1"/>
</dbReference>
<dbReference type="InterPro" id="IPR036890">
    <property type="entry name" value="HATPase_C_sf"/>
</dbReference>
<dbReference type="SMART" id="SM00448">
    <property type="entry name" value="REC"/>
    <property type="match status" value="1"/>
</dbReference>
<evidence type="ECO:0000256" key="2">
    <source>
        <dbReference type="ARBA" id="ARBA00012438"/>
    </source>
</evidence>
<accession>A0A1H9D603</accession>
<dbReference type="InterPro" id="IPR004358">
    <property type="entry name" value="Sig_transdc_His_kin-like_C"/>
</dbReference>
<comment type="catalytic activity">
    <reaction evidence="1">
        <text>ATP + protein L-histidine = ADP + protein N-phospho-L-histidine.</text>
        <dbReference type="EC" id="2.7.13.3"/>
    </reaction>
</comment>
<dbReference type="CDD" id="cd00082">
    <property type="entry name" value="HisKA"/>
    <property type="match status" value="1"/>
</dbReference>
<dbReference type="PRINTS" id="PR00344">
    <property type="entry name" value="BCTRLSENSOR"/>
</dbReference>
<dbReference type="PROSITE" id="PS50109">
    <property type="entry name" value="HIS_KIN"/>
    <property type="match status" value="1"/>
</dbReference>
<evidence type="ECO:0000256" key="4">
    <source>
        <dbReference type="ARBA" id="ARBA00022679"/>
    </source>
</evidence>
<feature type="domain" description="Response regulatory" evidence="9">
    <location>
        <begin position="612"/>
        <end position="726"/>
    </location>
</feature>
<keyword evidence="5 10" id="KW-0418">Kinase</keyword>
<evidence type="ECO:0000259" key="8">
    <source>
        <dbReference type="PROSITE" id="PS50109"/>
    </source>
</evidence>
<evidence type="ECO:0000256" key="5">
    <source>
        <dbReference type="ARBA" id="ARBA00022777"/>
    </source>
</evidence>
<dbReference type="Pfam" id="PF02518">
    <property type="entry name" value="HATPase_c"/>
    <property type="match status" value="1"/>
</dbReference>
<organism evidence="10 11">
    <name type="scientific">Flavobacterium urocaniciphilum</name>
    <dbReference type="NCBI Taxonomy" id="1299341"/>
    <lineage>
        <taxon>Bacteria</taxon>
        <taxon>Pseudomonadati</taxon>
        <taxon>Bacteroidota</taxon>
        <taxon>Flavobacteriia</taxon>
        <taxon>Flavobacteriales</taxon>
        <taxon>Flavobacteriaceae</taxon>
        <taxon>Flavobacterium</taxon>
    </lineage>
</organism>
<dbReference type="SMART" id="SM00387">
    <property type="entry name" value="HATPase_c"/>
    <property type="match status" value="1"/>
</dbReference>
<dbReference type="SUPFAM" id="SSF55874">
    <property type="entry name" value="ATPase domain of HSP90 chaperone/DNA topoisomerase II/histidine kinase"/>
    <property type="match status" value="1"/>
</dbReference>
<dbReference type="CDD" id="cd16922">
    <property type="entry name" value="HATPase_EvgS-ArcB-TorS-like"/>
    <property type="match status" value="1"/>
</dbReference>
<keyword evidence="4" id="KW-0808">Transferase</keyword>
<dbReference type="SUPFAM" id="SSF52172">
    <property type="entry name" value="CheY-like"/>
    <property type="match status" value="1"/>
</dbReference>
<protein>
    <recommendedName>
        <fullName evidence="2">histidine kinase</fullName>
        <ecNumber evidence="2">2.7.13.3</ecNumber>
    </recommendedName>
</protein>
<dbReference type="InterPro" id="IPR036097">
    <property type="entry name" value="HisK_dim/P_sf"/>
</dbReference>
<dbReference type="Pfam" id="PF00072">
    <property type="entry name" value="Response_reg"/>
    <property type="match status" value="1"/>
</dbReference>
<dbReference type="Gene3D" id="3.30.565.10">
    <property type="entry name" value="Histidine kinase-like ATPase, C-terminal domain"/>
    <property type="match status" value="1"/>
</dbReference>
<proteinExistence type="predicted"/>
<dbReference type="Gene3D" id="3.40.50.2300">
    <property type="match status" value="1"/>
</dbReference>
<sequence>MFKKNLVLILILLFSIISYGQGYFVKFKENPKYDSIFKSSLKYLDSENIKDYTYIIKKLKNFENNISGKHKEYNTAAYYLNMSSVYYTQSGLKESELYLEKAYKIITENKFENLLAFYYEMQLVNSSLLSDYERQKKYLASYKKYQEKYTPKEKRSDLYYNLANAYFRIHNWNEAILNAKKYDTIVQILNKGDKNEYIEIIQGISHVNLKHLKEAKKHLANLNESYRLKILDSTASLRNQIMYWNLNGLIAIEENKPDLAKNYFNKSFIKVQILTNNARQKNLKFIRFENQIKLNDYALKVSETKIKANIEKIDYQKKLQFYLIAGLVLLTIVVVLLVLNNRLKAKNNKLLVQSNAELQKTIHIKTKLLDSFSHELRTPLNAIKGVLYLFSKDEKEKNKENLELLENASNQLITLVTNVIDYNVIDSNIKLNNEIVDIKELLALIIKHYEALIKNENSITVTIEPNVSNLIYIDKTRLSQILSCLIDNALKFTSKGEVKINVSVLAIEGNKQVLNFKISDTGIGISKENLATIFELFKQVSDEIHMKYGGSGLGLALVKKNVELLKGNFNIESEENVGTTSEFSIEVEVKNSESLENEITSETNVQKCNSNKILIVEDNKINQILIQKILASKGYETDLAENGKVGVEKALSNDYCLILMDIMMPVMDGFEASKQIKKIKPKVPIIALTAISQELNKSNFMDSEIDQILNKPIKIDQLDMVLKLYCA</sequence>
<evidence type="ECO:0000256" key="3">
    <source>
        <dbReference type="ARBA" id="ARBA00022553"/>
    </source>
</evidence>
<dbReference type="STRING" id="1299341.SAMN05444005_10648"/>
<dbReference type="EMBL" id="FOEI01000006">
    <property type="protein sequence ID" value="SEQ08809.1"/>
    <property type="molecule type" value="Genomic_DNA"/>
</dbReference>
<evidence type="ECO:0000256" key="6">
    <source>
        <dbReference type="PROSITE-ProRule" id="PRU00169"/>
    </source>
</evidence>
<dbReference type="InterPro" id="IPR005467">
    <property type="entry name" value="His_kinase_dom"/>
</dbReference>
<keyword evidence="7" id="KW-0472">Membrane</keyword>
<keyword evidence="11" id="KW-1185">Reference proteome</keyword>
<keyword evidence="7" id="KW-1133">Transmembrane helix</keyword>
<dbReference type="Proteomes" id="UP000198648">
    <property type="component" value="Unassembled WGS sequence"/>
</dbReference>
<name>A0A1H9D603_9FLAO</name>
<gene>
    <name evidence="10" type="ORF">SAMN05444005_10648</name>
</gene>
<dbReference type="EC" id="2.7.13.3" evidence="2"/>
<dbReference type="InterPro" id="IPR011990">
    <property type="entry name" value="TPR-like_helical_dom_sf"/>
</dbReference>
<evidence type="ECO:0000259" key="9">
    <source>
        <dbReference type="PROSITE" id="PS50110"/>
    </source>
</evidence>
<feature type="transmembrane region" description="Helical" evidence="7">
    <location>
        <begin position="319"/>
        <end position="339"/>
    </location>
</feature>
<evidence type="ECO:0000313" key="11">
    <source>
        <dbReference type="Proteomes" id="UP000198648"/>
    </source>
</evidence>